<dbReference type="STRING" id="1348632.GCA_001591745_01470"/>
<dbReference type="EMBL" id="JXJX01000011">
    <property type="protein sequence ID" value="PCS05938.1"/>
    <property type="molecule type" value="Genomic_DNA"/>
</dbReference>
<reference evidence="2 3" key="1">
    <citation type="submission" date="2014-12" db="EMBL/GenBank/DDBJ databases">
        <title>Draft genome sequences of 10 type strains of Lactococcus.</title>
        <authorList>
            <person name="Sun Z."/>
            <person name="Zhong Z."/>
            <person name="Liu W."/>
            <person name="Zhang W."/>
            <person name="Zhang H."/>
        </authorList>
    </citation>
    <scope>NUCLEOTIDE SEQUENCE [LARGE SCALE GENOMIC DNA]</scope>
    <source>
        <strain evidence="2 3">DSM 20686</strain>
    </source>
</reference>
<evidence type="ECO:0000259" key="1">
    <source>
        <dbReference type="Pfam" id="PF05368"/>
    </source>
</evidence>
<dbReference type="Pfam" id="PF05368">
    <property type="entry name" value="NmrA"/>
    <property type="match status" value="1"/>
</dbReference>
<keyword evidence="3" id="KW-1185">Reference proteome</keyword>
<feature type="domain" description="NmrA-like" evidence="1">
    <location>
        <begin position="4"/>
        <end position="248"/>
    </location>
</feature>
<name>A0A2A5RXP3_9LACT</name>
<sequence>MTYLLTGVTGGLGNGILTELSKTIPHQDISVLVRSKTKGEPFAAAGYDVRIGDYADEQSLVKAFSGIETLMFVSGAPGQAVSRDVQHKQVIEAAKQAGIKQLVYTSLANAEQSHSVLAPDHILTESLIKSSGIAYKILRNNWYLENETGIFKDALEGKGFVYAGGHGKVGWAVKKDYAKAAAHALVQPFTANTIYELSGPLLTYAELHQAFETASGKSIDAIAMTIEDYKAALTRAGLPEEVVGIITAIQADIAAGELDVASDDLTQLLGHTPIPITQGIADIISDIK</sequence>
<dbReference type="PANTHER" id="PTHR47129:SF1">
    <property type="entry name" value="NMRA-LIKE DOMAIN-CONTAINING PROTEIN"/>
    <property type="match status" value="1"/>
</dbReference>
<dbReference type="AlphaFoldDB" id="A0A2A5RXP3"/>
<organism evidence="2 3">
    <name type="scientific">Pseudolactococcus plantarum</name>
    <dbReference type="NCBI Taxonomy" id="1365"/>
    <lineage>
        <taxon>Bacteria</taxon>
        <taxon>Bacillati</taxon>
        <taxon>Bacillota</taxon>
        <taxon>Bacilli</taxon>
        <taxon>Lactobacillales</taxon>
        <taxon>Streptococcaceae</taxon>
        <taxon>Pseudolactococcus</taxon>
    </lineage>
</organism>
<dbReference type="InterPro" id="IPR036291">
    <property type="entry name" value="NAD(P)-bd_dom_sf"/>
</dbReference>
<dbReference type="CDD" id="cd05269">
    <property type="entry name" value="TMR_SDR_a"/>
    <property type="match status" value="1"/>
</dbReference>
<evidence type="ECO:0000313" key="2">
    <source>
        <dbReference type="EMBL" id="PCS05938.1"/>
    </source>
</evidence>
<dbReference type="InterPro" id="IPR052718">
    <property type="entry name" value="NmrA-type_oxidoreductase"/>
</dbReference>
<gene>
    <name evidence="2" type="ORF">RU87_GL000400</name>
</gene>
<comment type="caution">
    <text evidence="2">The sequence shown here is derived from an EMBL/GenBank/DDBJ whole genome shotgun (WGS) entry which is preliminary data.</text>
</comment>
<dbReference type="PANTHER" id="PTHR47129">
    <property type="entry name" value="QUINONE OXIDOREDUCTASE 2"/>
    <property type="match status" value="1"/>
</dbReference>
<dbReference type="Gene3D" id="3.90.25.10">
    <property type="entry name" value="UDP-galactose 4-epimerase, domain 1"/>
    <property type="match status" value="1"/>
</dbReference>
<dbReference type="SUPFAM" id="SSF51735">
    <property type="entry name" value="NAD(P)-binding Rossmann-fold domains"/>
    <property type="match status" value="1"/>
</dbReference>
<dbReference type="RefSeq" id="WP_068163817.1">
    <property type="nucleotide sequence ID" value="NZ_JXJX01000011.1"/>
</dbReference>
<dbReference type="Gene3D" id="3.40.50.720">
    <property type="entry name" value="NAD(P)-binding Rossmann-like Domain"/>
    <property type="match status" value="1"/>
</dbReference>
<dbReference type="InterPro" id="IPR008030">
    <property type="entry name" value="NmrA-like"/>
</dbReference>
<dbReference type="OrthoDB" id="152510at2"/>
<proteinExistence type="predicted"/>
<dbReference type="Proteomes" id="UP000242246">
    <property type="component" value="Unassembled WGS sequence"/>
</dbReference>
<protein>
    <recommendedName>
        <fullName evidence="1">NmrA-like domain-containing protein</fullName>
    </recommendedName>
</protein>
<evidence type="ECO:0000313" key="3">
    <source>
        <dbReference type="Proteomes" id="UP000242246"/>
    </source>
</evidence>
<accession>A0A2A5RXP3</accession>